<reference evidence="1" key="1">
    <citation type="submission" date="2014-09" db="EMBL/GenBank/DDBJ databases">
        <authorList>
            <person name="Magalhaes I.L.F."/>
            <person name="Oliveira U."/>
            <person name="Santos F.R."/>
            <person name="Vidigal T.H.D.A."/>
            <person name="Brescovit A.D."/>
            <person name="Santos A.J."/>
        </authorList>
    </citation>
    <scope>NUCLEOTIDE SEQUENCE</scope>
    <source>
        <tissue evidence="1">Shoot tissue taken approximately 20 cm above the soil surface</tissue>
    </source>
</reference>
<accession>A0A0A8XTJ1</accession>
<dbReference type="AlphaFoldDB" id="A0A0A8XTJ1"/>
<name>A0A0A8XTJ1_ARUDO</name>
<sequence>MPTRCCKSCHYIIYGEKSLEDVKIHSLIGASSNWMTSPNSCSANHTSLYLHHKHNITPNFSQARTP</sequence>
<reference evidence="1" key="2">
    <citation type="journal article" date="2015" name="Data Brief">
        <title>Shoot transcriptome of the giant reed, Arundo donax.</title>
        <authorList>
            <person name="Barrero R.A."/>
            <person name="Guerrero F.D."/>
            <person name="Moolhuijzen P."/>
            <person name="Goolsby J.A."/>
            <person name="Tidwell J."/>
            <person name="Bellgard S.E."/>
            <person name="Bellgard M.I."/>
        </authorList>
    </citation>
    <scope>NUCLEOTIDE SEQUENCE</scope>
    <source>
        <tissue evidence="1">Shoot tissue taken approximately 20 cm above the soil surface</tissue>
    </source>
</reference>
<evidence type="ECO:0000313" key="1">
    <source>
        <dbReference type="EMBL" id="JAD15990.1"/>
    </source>
</evidence>
<protein>
    <submittedName>
        <fullName evidence="1">Uncharacterized protein</fullName>
    </submittedName>
</protein>
<proteinExistence type="predicted"/>
<organism evidence="1">
    <name type="scientific">Arundo donax</name>
    <name type="common">Giant reed</name>
    <name type="synonym">Donax arundinaceus</name>
    <dbReference type="NCBI Taxonomy" id="35708"/>
    <lineage>
        <taxon>Eukaryota</taxon>
        <taxon>Viridiplantae</taxon>
        <taxon>Streptophyta</taxon>
        <taxon>Embryophyta</taxon>
        <taxon>Tracheophyta</taxon>
        <taxon>Spermatophyta</taxon>
        <taxon>Magnoliopsida</taxon>
        <taxon>Liliopsida</taxon>
        <taxon>Poales</taxon>
        <taxon>Poaceae</taxon>
        <taxon>PACMAD clade</taxon>
        <taxon>Arundinoideae</taxon>
        <taxon>Arundineae</taxon>
        <taxon>Arundo</taxon>
    </lineage>
</organism>
<dbReference type="EMBL" id="GBRH01281905">
    <property type="protein sequence ID" value="JAD15990.1"/>
    <property type="molecule type" value="Transcribed_RNA"/>
</dbReference>